<feature type="transmembrane region" description="Helical" evidence="1">
    <location>
        <begin position="59"/>
        <end position="85"/>
    </location>
</feature>
<keyword evidence="1" id="KW-1133">Transmembrane helix</keyword>
<keyword evidence="1" id="KW-0812">Transmembrane</keyword>
<gene>
    <name evidence="2" type="ORF">SIRAN6672</name>
</gene>
<evidence type="ECO:0000313" key="2">
    <source>
        <dbReference type="EMBL" id="CDR10088.1"/>
    </source>
</evidence>
<organism evidence="2">
    <name type="scientific">Streptomyces iranensis</name>
    <dbReference type="NCBI Taxonomy" id="576784"/>
    <lineage>
        <taxon>Bacteria</taxon>
        <taxon>Bacillati</taxon>
        <taxon>Actinomycetota</taxon>
        <taxon>Actinomycetes</taxon>
        <taxon>Kitasatosporales</taxon>
        <taxon>Streptomycetaceae</taxon>
        <taxon>Streptomyces</taxon>
        <taxon>Streptomyces violaceusniger group</taxon>
    </lineage>
</organism>
<keyword evidence="1" id="KW-0472">Membrane</keyword>
<accession>A0A061A2C7</accession>
<feature type="transmembrane region" description="Helical" evidence="1">
    <location>
        <begin position="31"/>
        <end position="53"/>
    </location>
</feature>
<name>A0A061A2C7_9ACTN</name>
<dbReference type="HOGENOM" id="CLU_2496592_0_0_11"/>
<reference evidence="2" key="1">
    <citation type="submission" date="2014-05" db="EMBL/GenBank/DDBJ databases">
        <authorList>
            <person name="Horn Fabian"/>
        </authorList>
    </citation>
    <scope>NUCLEOTIDE SEQUENCE</scope>
</reference>
<proteinExistence type="predicted"/>
<dbReference type="GeneID" id="32467458"/>
<evidence type="ECO:0000256" key="1">
    <source>
        <dbReference type="SAM" id="Phobius"/>
    </source>
</evidence>
<protein>
    <submittedName>
        <fullName evidence="2">Uncharacterized protein</fullName>
    </submittedName>
</protein>
<dbReference type="PATRIC" id="fig|576784.4.peg.6803"/>
<dbReference type="AlphaFoldDB" id="A0A061A2C7"/>
<dbReference type="EMBL" id="LK022848">
    <property type="protein sequence ID" value="CDR10088.1"/>
    <property type="molecule type" value="Genomic_DNA"/>
</dbReference>
<sequence length="86" mass="9505">MVGLRLPCPGLYHRELDWVRTHMLPNFRTRLMLVVIAVLSSLVVALATAFLFYATKGGFLVTLTMGGGAFVTTMTLFLGVFSLLLR</sequence>